<dbReference type="EMBL" id="CP021367">
    <property type="protein sequence ID" value="ART61147.1"/>
    <property type="molecule type" value="Genomic_DNA"/>
</dbReference>
<dbReference type="KEGG" id="acip:CBP36_19455"/>
<dbReference type="RefSeq" id="WP_086928920.1">
    <property type="nucleotide sequence ID" value="NZ_CP021363.1"/>
</dbReference>
<evidence type="ECO:0000256" key="5">
    <source>
        <dbReference type="ARBA" id="ARBA00023124"/>
    </source>
</evidence>
<keyword evidence="10" id="KW-1185">Reference proteome</keyword>
<reference evidence="9" key="1">
    <citation type="submission" date="2017-05" db="EMBL/GenBank/DDBJ databases">
        <title>Polyphasic characterization of four soil-derived phenanthrene-degrading Acidovorax strains and proposal of Acidovorax phenanthrenivorans sp. nov.</title>
        <authorList>
            <person name="Singleton D."/>
            <person name="Lee J."/>
            <person name="Dickey A.N."/>
            <person name="Stroud A."/>
            <person name="Scholl E.H."/>
            <person name="Wright F.A."/>
            <person name="Aitken M.D."/>
        </authorList>
    </citation>
    <scope>NUCLEOTIDE SEQUENCE</scope>
    <source>
        <strain evidence="9">P4</strain>
        <plasmid evidence="9">pACP4.1</plasmid>
    </source>
</reference>
<dbReference type="Pfam" id="PF02586">
    <property type="entry name" value="SRAP"/>
    <property type="match status" value="1"/>
</dbReference>
<evidence type="ECO:0000256" key="3">
    <source>
        <dbReference type="ARBA" id="ARBA00022763"/>
    </source>
</evidence>
<protein>
    <recommendedName>
        <fullName evidence="8">Abasic site processing protein</fullName>
        <ecNumber evidence="8">3.4.-.-</ecNumber>
    </recommendedName>
</protein>
<dbReference type="GO" id="GO:0106300">
    <property type="term" value="P:protein-DNA covalent cross-linking repair"/>
    <property type="evidence" value="ECO:0007669"/>
    <property type="project" value="InterPro"/>
</dbReference>
<dbReference type="KEGG" id="acis:CBP35_19405"/>
<evidence type="ECO:0000256" key="6">
    <source>
        <dbReference type="ARBA" id="ARBA00023125"/>
    </source>
</evidence>
<keyword evidence="7" id="KW-0456">Lyase</keyword>
<evidence type="ECO:0000256" key="2">
    <source>
        <dbReference type="ARBA" id="ARBA00022670"/>
    </source>
</evidence>
<dbReference type="OrthoDB" id="6192129at2"/>
<dbReference type="GO" id="GO:0016829">
    <property type="term" value="F:lyase activity"/>
    <property type="evidence" value="ECO:0007669"/>
    <property type="project" value="UniProtKB-KW"/>
</dbReference>
<dbReference type="SUPFAM" id="SSF143081">
    <property type="entry name" value="BB1717-like"/>
    <property type="match status" value="1"/>
</dbReference>
<evidence type="ECO:0000313" key="10">
    <source>
        <dbReference type="Proteomes" id="UP000194440"/>
    </source>
</evidence>
<dbReference type="AlphaFoldDB" id="A0A240UI24"/>
<keyword evidence="3" id="KW-0227">DNA damage</keyword>
<dbReference type="InterPro" id="IPR003738">
    <property type="entry name" value="SRAP"/>
</dbReference>
<keyword evidence="9" id="KW-0614">Plasmid</keyword>
<dbReference type="PANTHER" id="PTHR13604:SF0">
    <property type="entry name" value="ABASIC SITE PROCESSING PROTEIN HMCES"/>
    <property type="match status" value="1"/>
</dbReference>
<dbReference type="Proteomes" id="UP000194440">
    <property type="component" value="Plasmid pACP4.1"/>
</dbReference>
<dbReference type="GO" id="GO:0008233">
    <property type="term" value="F:peptidase activity"/>
    <property type="evidence" value="ECO:0007669"/>
    <property type="project" value="UniProtKB-KW"/>
</dbReference>
<evidence type="ECO:0000256" key="4">
    <source>
        <dbReference type="ARBA" id="ARBA00022801"/>
    </source>
</evidence>
<dbReference type="GO" id="GO:0006508">
    <property type="term" value="P:proteolysis"/>
    <property type="evidence" value="ECO:0007669"/>
    <property type="project" value="UniProtKB-KW"/>
</dbReference>
<dbReference type="EC" id="3.4.-.-" evidence="8"/>
<name>A0A240UI24_9BURK</name>
<evidence type="ECO:0000313" key="9">
    <source>
        <dbReference type="EMBL" id="ART61147.1"/>
    </source>
</evidence>
<comment type="similarity">
    <text evidence="1 8">Belongs to the SOS response-associated peptidase family.</text>
</comment>
<keyword evidence="5" id="KW-0190">Covalent protein-DNA linkage</keyword>
<organism evidence="9 10">
    <name type="scientific">Acidovorax carolinensis</name>
    <dbReference type="NCBI Taxonomy" id="553814"/>
    <lineage>
        <taxon>Bacteria</taxon>
        <taxon>Pseudomonadati</taxon>
        <taxon>Pseudomonadota</taxon>
        <taxon>Betaproteobacteria</taxon>
        <taxon>Burkholderiales</taxon>
        <taxon>Comamonadaceae</taxon>
        <taxon>Acidovorax</taxon>
    </lineage>
</organism>
<keyword evidence="4 8" id="KW-0378">Hydrolase</keyword>
<dbReference type="PANTHER" id="PTHR13604">
    <property type="entry name" value="DC12-RELATED"/>
    <property type="match status" value="1"/>
</dbReference>
<evidence type="ECO:0000256" key="8">
    <source>
        <dbReference type="RuleBase" id="RU364100"/>
    </source>
</evidence>
<sequence>MCAHYESVDAPERLQLGFDVAPPAERGKAHVWPGYLSTFIRHPKEQDGGDDGGPAREAVLGSFGMIPHWAKDPTVARHTYNARTETVAEKPTFRDAWRLGRRCIIPAEAFYEPDWRSGKAVATRIARADGKPMGIAGIWTGWKSPTGDIMRSFSMLTINADAHSLMRQFHKPSDEKRMVVILPSDRYQAWLDAPQAACSEFLLPYPADAMTAAPSTRP</sequence>
<gene>
    <name evidence="9" type="ORF">CBP36_19455</name>
</gene>
<evidence type="ECO:0000256" key="1">
    <source>
        <dbReference type="ARBA" id="ARBA00008136"/>
    </source>
</evidence>
<dbReference type="InterPro" id="IPR036590">
    <property type="entry name" value="SRAP-like"/>
</dbReference>
<keyword evidence="6" id="KW-0238">DNA-binding</keyword>
<evidence type="ECO:0000256" key="7">
    <source>
        <dbReference type="ARBA" id="ARBA00023239"/>
    </source>
</evidence>
<dbReference type="Gene3D" id="3.90.1680.10">
    <property type="entry name" value="SOS response associated peptidase-like"/>
    <property type="match status" value="1"/>
</dbReference>
<accession>A0A240UI24</accession>
<keyword evidence="2 8" id="KW-0645">Protease</keyword>
<proteinExistence type="inferred from homology"/>
<geneLocation type="plasmid" evidence="9 10">
    <name>pACP4.1</name>
</geneLocation>
<dbReference type="GO" id="GO:0003697">
    <property type="term" value="F:single-stranded DNA binding"/>
    <property type="evidence" value="ECO:0007669"/>
    <property type="project" value="InterPro"/>
</dbReference>